<evidence type="ECO:0000256" key="4">
    <source>
        <dbReference type="SAM" id="Phobius"/>
    </source>
</evidence>
<dbReference type="SUPFAM" id="SSF82199">
    <property type="entry name" value="SET domain"/>
    <property type="match status" value="1"/>
</dbReference>
<keyword evidence="4" id="KW-1133">Transmembrane helix</keyword>
<feature type="non-terminal residue" evidence="6">
    <location>
        <position position="1"/>
    </location>
</feature>
<dbReference type="GO" id="GO:0016279">
    <property type="term" value="F:protein-lysine N-methyltransferase activity"/>
    <property type="evidence" value="ECO:0007669"/>
    <property type="project" value="TreeGrafter"/>
</dbReference>
<dbReference type="AlphaFoldDB" id="G0QWF5"/>
<dbReference type="InterPro" id="IPR036464">
    <property type="entry name" value="Rubisco_LSMT_subst-bd_sf"/>
</dbReference>
<sequence length="518" mass="63238">MDGHYLVFAQYLLQICLTIVVNQLHILLQIKDLRKNLKKNMNNTKQKRQIKSLNFLRRQINGKRKNIQKYYLQKQKNINQNIYIQQNKYIINIYFYLYVYIYIYLLFIQIYNYIYKNFNIFDNKMYSTTESEDNDTSEDDKKERKNQNNQLKFAEMKKFLNIVPKQIQQKKYSTNKNYFEDVLFQKEEDGCIIKLNQITIKQNKNQQIQNQNQEEDDQEQQWQSVSNSSSYISDISDESGFSWFDEDDEDNYFVVTTQKPEKKGQQIYNCYGQRTNKFLLMWYGFCFNKNRYDSYSLRLWINMRQEQLNNDLFEKIVFQEFLEKEDCKGGFVWKKQEKVNLDDITQNFRIKKNKINIDLIIYLRLYLMMHYKGPDLKRVMVSLPVSPVYECFVLSFAIRLLSYLLSRFTTTIKDDKELLQNQNLNYKYRFAIIYRLNQKEILQEQISLMNQALILLNQLKENYILDKDMLLKPMFNEKNLVESYLNRYKLKPYILQIYESYEYNLFQFPKKEVFECLK</sequence>
<feature type="domain" description="Rubisco LSMT substrate-binding" evidence="5">
    <location>
        <begin position="338"/>
        <end position="442"/>
    </location>
</feature>
<evidence type="ECO:0000259" key="5">
    <source>
        <dbReference type="Pfam" id="PF09273"/>
    </source>
</evidence>
<dbReference type="GeneID" id="14906561"/>
<dbReference type="InterPro" id="IPR050600">
    <property type="entry name" value="SETD3_SETD6_MTase"/>
</dbReference>
<feature type="transmembrane region" description="Helical" evidence="4">
    <location>
        <begin position="6"/>
        <end position="28"/>
    </location>
</feature>
<keyword evidence="1" id="KW-0489">Methyltransferase</keyword>
<proteinExistence type="predicted"/>
<keyword evidence="7" id="KW-1185">Reference proteome</keyword>
<dbReference type="EC" id="3.4.24.69" evidence="6"/>
<dbReference type="InterPro" id="IPR015353">
    <property type="entry name" value="Rubisco_LSMT_subst-bd"/>
</dbReference>
<dbReference type="STRING" id="857967.G0QWF5"/>
<dbReference type="PANTHER" id="PTHR13271">
    <property type="entry name" value="UNCHARACTERIZED PUTATIVE METHYLTRANSFERASE"/>
    <property type="match status" value="1"/>
</dbReference>
<keyword evidence="4" id="KW-0472">Membrane</keyword>
<name>G0QWF5_ICHMU</name>
<dbReference type="GO" id="GO:0009035">
    <property type="term" value="F:type I site-specific deoxyribonuclease activity"/>
    <property type="evidence" value="ECO:0007669"/>
    <property type="project" value="UniProtKB-EC"/>
</dbReference>
<dbReference type="SUPFAM" id="SSF81822">
    <property type="entry name" value="RuBisCo LSMT C-terminal, substrate-binding domain"/>
    <property type="match status" value="1"/>
</dbReference>
<protein>
    <submittedName>
        <fullName evidence="6">SET domain protein</fullName>
        <ecNumber evidence="6">3.1.21.3</ecNumber>
        <ecNumber evidence="6">3.4.24.69</ecNumber>
    </submittedName>
</protein>
<dbReference type="EC" id="3.1.21.3" evidence="6"/>
<dbReference type="Gene3D" id="3.90.1420.10">
    <property type="entry name" value="Rubisco LSMT, substrate-binding domain"/>
    <property type="match status" value="1"/>
</dbReference>
<dbReference type="OrthoDB" id="290386at2759"/>
<keyword evidence="2" id="KW-0808">Transferase</keyword>
<dbReference type="InterPro" id="IPR046341">
    <property type="entry name" value="SET_dom_sf"/>
</dbReference>
<dbReference type="GO" id="GO:0004222">
    <property type="term" value="F:metalloendopeptidase activity"/>
    <property type="evidence" value="ECO:0007669"/>
    <property type="project" value="UniProtKB-EC"/>
</dbReference>
<evidence type="ECO:0000256" key="3">
    <source>
        <dbReference type="ARBA" id="ARBA00022691"/>
    </source>
</evidence>
<accession>G0QWF5</accession>
<dbReference type="GO" id="GO:0032259">
    <property type="term" value="P:methylation"/>
    <property type="evidence" value="ECO:0007669"/>
    <property type="project" value="UniProtKB-KW"/>
</dbReference>
<dbReference type="RefSeq" id="XP_004032036.1">
    <property type="nucleotide sequence ID" value="XM_004031988.1"/>
</dbReference>
<dbReference type="Pfam" id="PF09273">
    <property type="entry name" value="Rubis-subs-bind"/>
    <property type="match status" value="1"/>
</dbReference>
<reference evidence="6 7" key="1">
    <citation type="submission" date="2011-07" db="EMBL/GenBank/DDBJ databases">
        <authorList>
            <person name="Coyne R."/>
            <person name="Brami D."/>
            <person name="Johnson J."/>
            <person name="Hostetler J."/>
            <person name="Hannick L."/>
            <person name="Clark T."/>
            <person name="Cassidy-Hanley D."/>
            <person name="Inman J."/>
        </authorList>
    </citation>
    <scope>NUCLEOTIDE SEQUENCE [LARGE SCALE GENOMIC DNA]</scope>
    <source>
        <strain evidence="6 7">G5</strain>
    </source>
</reference>
<evidence type="ECO:0000313" key="7">
    <source>
        <dbReference type="Proteomes" id="UP000008983"/>
    </source>
</evidence>
<keyword evidence="3" id="KW-0949">S-adenosyl-L-methionine</keyword>
<dbReference type="PANTHER" id="PTHR13271:SF153">
    <property type="entry name" value="SET DOMAIN-CONTAINING PROTEIN"/>
    <property type="match status" value="1"/>
</dbReference>
<dbReference type="EMBL" id="GL983992">
    <property type="protein sequence ID" value="EGR30449.1"/>
    <property type="molecule type" value="Genomic_DNA"/>
</dbReference>
<dbReference type="eggNOG" id="KOG1337">
    <property type="taxonomic scope" value="Eukaryota"/>
</dbReference>
<keyword evidence="4" id="KW-0812">Transmembrane</keyword>
<feature type="transmembrane region" description="Helical" evidence="4">
    <location>
        <begin position="93"/>
        <end position="114"/>
    </location>
</feature>
<organism evidence="6 7">
    <name type="scientific">Ichthyophthirius multifiliis</name>
    <name type="common">White spot disease agent</name>
    <name type="synonym">Ich</name>
    <dbReference type="NCBI Taxonomy" id="5932"/>
    <lineage>
        <taxon>Eukaryota</taxon>
        <taxon>Sar</taxon>
        <taxon>Alveolata</taxon>
        <taxon>Ciliophora</taxon>
        <taxon>Intramacronucleata</taxon>
        <taxon>Oligohymenophorea</taxon>
        <taxon>Hymenostomatida</taxon>
        <taxon>Ophryoglenina</taxon>
        <taxon>Ichthyophthirius</taxon>
    </lineage>
</organism>
<gene>
    <name evidence="6" type="ORF">IMG5_131730</name>
</gene>
<evidence type="ECO:0000256" key="2">
    <source>
        <dbReference type="ARBA" id="ARBA00022679"/>
    </source>
</evidence>
<dbReference type="Gene3D" id="3.90.1410.10">
    <property type="entry name" value="set domain protein methyltransferase, domain 1"/>
    <property type="match status" value="1"/>
</dbReference>
<evidence type="ECO:0000256" key="1">
    <source>
        <dbReference type="ARBA" id="ARBA00022603"/>
    </source>
</evidence>
<keyword evidence="6" id="KW-0378">Hydrolase</keyword>
<dbReference type="InParanoid" id="G0QWF5"/>
<dbReference type="Proteomes" id="UP000008983">
    <property type="component" value="Unassembled WGS sequence"/>
</dbReference>
<evidence type="ECO:0000313" key="6">
    <source>
        <dbReference type="EMBL" id="EGR30449.1"/>
    </source>
</evidence>